<feature type="chain" id="PRO_5037299779" evidence="1">
    <location>
        <begin position="22"/>
        <end position="353"/>
    </location>
</feature>
<organism evidence="2 3">
    <name type="scientific">Acrobeloides nanus</name>
    <dbReference type="NCBI Taxonomy" id="290746"/>
    <lineage>
        <taxon>Eukaryota</taxon>
        <taxon>Metazoa</taxon>
        <taxon>Ecdysozoa</taxon>
        <taxon>Nematoda</taxon>
        <taxon>Chromadorea</taxon>
        <taxon>Rhabditida</taxon>
        <taxon>Tylenchina</taxon>
        <taxon>Cephalobomorpha</taxon>
        <taxon>Cephaloboidea</taxon>
        <taxon>Cephalobidae</taxon>
        <taxon>Acrobeloides</taxon>
    </lineage>
</organism>
<keyword evidence="2" id="KW-1185">Reference proteome</keyword>
<evidence type="ECO:0000313" key="2">
    <source>
        <dbReference type="Proteomes" id="UP000887540"/>
    </source>
</evidence>
<dbReference type="WBParaSite" id="ACRNAN_Path_1163.g4497.t1">
    <property type="protein sequence ID" value="ACRNAN_Path_1163.g4497.t1"/>
    <property type="gene ID" value="ACRNAN_Path_1163.g4497"/>
</dbReference>
<dbReference type="AlphaFoldDB" id="A0A914BWH5"/>
<keyword evidence="1" id="KW-0732">Signal</keyword>
<evidence type="ECO:0000313" key="3">
    <source>
        <dbReference type="WBParaSite" id="ACRNAN_Path_1163.g4497.t1"/>
    </source>
</evidence>
<dbReference type="Proteomes" id="UP000887540">
    <property type="component" value="Unplaced"/>
</dbReference>
<protein>
    <submittedName>
        <fullName evidence="3">Uncharacterized protein</fullName>
    </submittedName>
</protein>
<proteinExistence type="predicted"/>
<accession>A0A914BWH5</accession>
<dbReference type="PANTHER" id="PTHR37433">
    <property type="entry name" value="PROTEIN CBG25136-RELATED"/>
    <property type="match status" value="1"/>
</dbReference>
<dbReference type="PANTHER" id="PTHR37433:SF6">
    <property type="entry name" value="ACTIVIN_RECP DOMAIN-CONTAINING PROTEIN"/>
    <property type="match status" value="1"/>
</dbReference>
<name>A0A914BWH5_9BILA</name>
<sequence>MPIYYFWLLIILTKLISITYAKLCYSCAGTCHSETCNCQMGICEADYCFIEKKPTDLAGIFRITKGCLKRPPRIASGCDYDHFPDHVQCICSGDFCNDAIHMKPHIRKSISCKKCPEKDPDCGRTCTGQWCHEDTTSGATGCGYGPPSLPFFYKSHDLLSTYRPKICITLSRGANSQPHRHCICNTPMCNDQHKNVPFIPVFGPAPVSGGPQPRSLPYQNPYQEPKFYNCVSCDVTSQDSTMTSACKQHTCKGHFCTYAAQRIVINGMYSKLGPQAIIHEKQGCINVTDSHKIQHGCTHKWMSNEEEELLCACSGEQCNKDLSTASASFASTTSQNLHMLKFLFLYFLLKFLL</sequence>
<feature type="signal peptide" evidence="1">
    <location>
        <begin position="1"/>
        <end position="21"/>
    </location>
</feature>
<reference evidence="3" key="1">
    <citation type="submission" date="2022-11" db="UniProtKB">
        <authorList>
            <consortium name="WormBaseParasite"/>
        </authorList>
    </citation>
    <scope>IDENTIFICATION</scope>
</reference>
<evidence type="ECO:0000256" key="1">
    <source>
        <dbReference type="SAM" id="SignalP"/>
    </source>
</evidence>